<dbReference type="NCBIfam" id="TIGR01978">
    <property type="entry name" value="sufC"/>
    <property type="match status" value="1"/>
</dbReference>
<evidence type="ECO:0000313" key="6">
    <source>
        <dbReference type="Proteomes" id="UP000591941"/>
    </source>
</evidence>
<protein>
    <submittedName>
        <fullName evidence="5">Fe-S cluster assembly ATP-binding protein</fullName>
    </submittedName>
</protein>
<evidence type="ECO:0000256" key="2">
    <source>
        <dbReference type="ARBA" id="ARBA00022741"/>
    </source>
</evidence>
<dbReference type="InterPro" id="IPR003439">
    <property type="entry name" value="ABC_transporter-like_ATP-bd"/>
</dbReference>
<dbReference type="GO" id="GO:0016887">
    <property type="term" value="F:ATP hydrolysis activity"/>
    <property type="evidence" value="ECO:0007669"/>
    <property type="project" value="InterPro"/>
</dbReference>
<dbReference type="Proteomes" id="UP000591941">
    <property type="component" value="Unassembled WGS sequence"/>
</dbReference>
<feature type="domain" description="ABC transporter" evidence="4">
    <location>
        <begin position="5"/>
        <end position="245"/>
    </location>
</feature>
<reference evidence="5 6" key="1">
    <citation type="submission" date="2020-08" db="EMBL/GenBank/DDBJ databases">
        <title>Genomic Encyclopedia of Type Strains, Phase IV (KMG-IV): sequencing the most valuable type-strain genomes for metagenomic binning, comparative biology and taxonomic classification.</title>
        <authorList>
            <person name="Goeker M."/>
        </authorList>
    </citation>
    <scope>NUCLEOTIDE SEQUENCE [LARGE SCALE GENOMIC DNA]</scope>
    <source>
        <strain evidence="5 6">DSM 21255</strain>
    </source>
</reference>
<dbReference type="PANTHER" id="PTHR43204:SF1">
    <property type="entry name" value="ABC TRANSPORTER I FAMILY MEMBER 6, CHLOROPLASTIC"/>
    <property type="match status" value="1"/>
</dbReference>
<dbReference type="Gene3D" id="3.40.50.300">
    <property type="entry name" value="P-loop containing nucleotide triphosphate hydrolases"/>
    <property type="match status" value="1"/>
</dbReference>
<dbReference type="InterPro" id="IPR010230">
    <property type="entry name" value="FeS-cluster_ATPase_SufC"/>
</dbReference>
<dbReference type="GeneID" id="93485563"/>
<sequence length="246" mass="27519">MSELLRIEDLHVAVEDKELLHGVNLTIEHGEVHVVMGTNGAGKSTLMHAIMGNPAYTVTQGKIYFEGKDITDYSVDERAKAGIFLSFQSPLAVPGITVENFLRTAKVTVSGEPQRLFPFKRKLHQEMRSLDMDIAYADRYVNDGFSGGERKKSEILQMKMLEPKLAILDETDSGLDVDAVRIVSQAIADYHSPEHAFIIITHHNQLLKYITPDKVHVMMNGNFVTEGDASLIDTIEAQGFDHLRNR</sequence>
<dbReference type="PROSITE" id="PS50893">
    <property type="entry name" value="ABC_TRANSPORTER_2"/>
    <property type="match status" value="1"/>
</dbReference>
<evidence type="ECO:0000256" key="1">
    <source>
        <dbReference type="ARBA" id="ARBA00006216"/>
    </source>
</evidence>
<keyword evidence="6" id="KW-1185">Reference proteome</keyword>
<accession>A0A841R1H5</accession>
<dbReference type="SUPFAM" id="SSF52540">
    <property type="entry name" value="P-loop containing nucleoside triphosphate hydrolases"/>
    <property type="match status" value="1"/>
</dbReference>
<gene>
    <name evidence="5" type="ORF">HNR45_000273</name>
</gene>
<dbReference type="AlphaFoldDB" id="A0A841R1H5"/>
<proteinExistence type="inferred from homology"/>
<dbReference type="RefSeq" id="WP_159821855.1">
    <property type="nucleotide sequence ID" value="NZ_CABWNB010000001.1"/>
</dbReference>
<keyword evidence="3 5" id="KW-0067">ATP-binding</keyword>
<evidence type="ECO:0000313" key="5">
    <source>
        <dbReference type="EMBL" id="MBB6477251.1"/>
    </source>
</evidence>
<comment type="similarity">
    <text evidence="1">Belongs to the ABC transporter superfamily. Ycf16 family.</text>
</comment>
<name>A0A841R1H5_9FIRM</name>
<comment type="caution">
    <text evidence="5">The sequence shown here is derived from an EMBL/GenBank/DDBJ whole genome shotgun (WGS) entry which is preliminary data.</text>
</comment>
<evidence type="ECO:0000256" key="3">
    <source>
        <dbReference type="ARBA" id="ARBA00022840"/>
    </source>
</evidence>
<dbReference type="CDD" id="cd03217">
    <property type="entry name" value="ABC_FeS_Assembly"/>
    <property type="match status" value="1"/>
</dbReference>
<evidence type="ECO:0000259" key="4">
    <source>
        <dbReference type="PROSITE" id="PS50893"/>
    </source>
</evidence>
<dbReference type="PANTHER" id="PTHR43204">
    <property type="entry name" value="ABC TRANSPORTER I FAMILY MEMBER 6, CHLOROPLASTIC"/>
    <property type="match status" value="1"/>
</dbReference>
<dbReference type="GO" id="GO:0005524">
    <property type="term" value="F:ATP binding"/>
    <property type="evidence" value="ECO:0007669"/>
    <property type="project" value="UniProtKB-KW"/>
</dbReference>
<dbReference type="EMBL" id="JACHHI010000001">
    <property type="protein sequence ID" value="MBB6477251.1"/>
    <property type="molecule type" value="Genomic_DNA"/>
</dbReference>
<dbReference type="Pfam" id="PF00005">
    <property type="entry name" value="ABC_tran"/>
    <property type="match status" value="1"/>
</dbReference>
<dbReference type="OrthoDB" id="9806149at2"/>
<dbReference type="InterPro" id="IPR027417">
    <property type="entry name" value="P-loop_NTPase"/>
</dbReference>
<keyword evidence="2" id="KW-0547">Nucleotide-binding</keyword>
<organism evidence="5 6">
    <name type="scientific">Negativicoccus succinicivorans</name>
    <dbReference type="NCBI Taxonomy" id="620903"/>
    <lineage>
        <taxon>Bacteria</taxon>
        <taxon>Bacillati</taxon>
        <taxon>Bacillota</taxon>
        <taxon>Negativicutes</taxon>
        <taxon>Veillonellales</taxon>
        <taxon>Veillonellaceae</taxon>
        <taxon>Negativicoccus</taxon>
    </lineage>
</organism>